<accession>A0AAV5E1U9</accession>
<dbReference type="EMBL" id="BQKI01000072">
    <property type="protein sequence ID" value="GJN16516.1"/>
    <property type="molecule type" value="Genomic_DNA"/>
</dbReference>
<evidence type="ECO:0000313" key="2">
    <source>
        <dbReference type="EMBL" id="GJN16516.1"/>
    </source>
</evidence>
<evidence type="ECO:0000313" key="3">
    <source>
        <dbReference type="Proteomes" id="UP001054889"/>
    </source>
</evidence>
<sequence>MAEKQGRIAALEVEGSTLKQTLELLHQEIGSTSSKLNDRRNVASFKNKSTVMEPHLQVTTSHWKQNAVEGERHGMFNSEKNVDKLGGDVVNKKGELNFQMESAQLKIEGIKSKRSALLSDINKSKQILEQEKSVIAGFPAALQQMAMKSLEEEYKALQGDKAEEIQYFQSLDETIKGMKSISDLVKCPCGLEYKVELGREAMDIS</sequence>
<dbReference type="PANTHER" id="PTHR38353:SF2">
    <property type="entry name" value="TROPOMYOSIN"/>
    <property type="match status" value="1"/>
</dbReference>
<dbReference type="Proteomes" id="UP001054889">
    <property type="component" value="Unassembled WGS sequence"/>
</dbReference>
<reference evidence="2" key="2">
    <citation type="submission" date="2021-12" db="EMBL/GenBank/DDBJ databases">
        <title>Resequencing data analysis of finger millet.</title>
        <authorList>
            <person name="Hatakeyama M."/>
            <person name="Aluri S."/>
            <person name="Balachadran M.T."/>
            <person name="Sivarajan S.R."/>
            <person name="Poveda L."/>
            <person name="Shimizu-Inatsugi R."/>
            <person name="Schlapbach R."/>
            <person name="Sreeman S.M."/>
            <person name="Shimizu K.K."/>
        </authorList>
    </citation>
    <scope>NUCLEOTIDE SEQUENCE</scope>
</reference>
<reference evidence="2" key="1">
    <citation type="journal article" date="2018" name="DNA Res.">
        <title>Multiple hybrid de novo genome assembly of finger millet, an orphan allotetraploid crop.</title>
        <authorList>
            <person name="Hatakeyama M."/>
            <person name="Aluri S."/>
            <person name="Balachadran M.T."/>
            <person name="Sivarajan S.R."/>
            <person name="Patrignani A."/>
            <person name="Gruter S."/>
            <person name="Poveda L."/>
            <person name="Shimizu-Inatsugi R."/>
            <person name="Baeten J."/>
            <person name="Francoijs K.J."/>
            <person name="Nataraja K.N."/>
            <person name="Reddy Y.A.N."/>
            <person name="Phadnis S."/>
            <person name="Ravikumar R.L."/>
            <person name="Schlapbach R."/>
            <person name="Sreeman S.M."/>
            <person name="Shimizu K.K."/>
        </authorList>
    </citation>
    <scope>NUCLEOTIDE SEQUENCE</scope>
</reference>
<proteinExistence type="predicted"/>
<evidence type="ECO:0000256" key="1">
    <source>
        <dbReference type="SAM" id="Coils"/>
    </source>
</evidence>
<dbReference type="AlphaFoldDB" id="A0AAV5E1U9"/>
<gene>
    <name evidence="2" type="primary">gb03515</name>
    <name evidence="2" type="ORF">PR202_gb03515</name>
</gene>
<feature type="coiled-coil region" evidence="1">
    <location>
        <begin position="140"/>
        <end position="167"/>
    </location>
</feature>
<keyword evidence="1" id="KW-0175">Coiled coil</keyword>
<keyword evidence="3" id="KW-1185">Reference proteome</keyword>
<name>A0AAV5E1U9_ELECO</name>
<organism evidence="2 3">
    <name type="scientific">Eleusine coracana subsp. coracana</name>
    <dbReference type="NCBI Taxonomy" id="191504"/>
    <lineage>
        <taxon>Eukaryota</taxon>
        <taxon>Viridiplantae</taxon>
        <taxon>Streptophyta</taxon>
        <taxon>Embryophyta</taxon>
        <taxon>Tracheophyta</taxon>
        <taxon>Spermatophyta</taxon>
        <taxon>Magnoliopsida</taxon>
        <taxon>Liliopsida</taxon>
        <taxon>Poales</taxon>
        <taxon>Poaceae</taxon>
        <taxon>PACMAD clade</taxon>
        <taxon>Chloridoideae</taxon>
        <taxon>Cynodonteae</taxon>
        <taxon>Eleusininae</taxon>
        <taxon>Eleusine</taxon>
    </lineage>
</organism>
<protein>
    <submittedName>
        <fullName evidence="2">Uncharacterized protein</fullName>
    </submittedName>
</protein>
<comment type="caution">
    <text evidence="2">The sequence shown here is derived from an EMBL/GenBank/DDBJ whole genome shotgun (WGS) entry which is preliminary data.</text>
</comment>
<dbReference type="PANTHER" id="PTHR38353">
    <property type="entry name" value="TROPOMYOSIN"/>
    <property type="match status" value="1"/>
</dbReference>